<dbReference type="GO" id="GO:0005829">
    <property type="term" value="C:cytosol"/>
    <property type="evidence" value="ECO:0007669"/>
    <property type="project" value="TreeGrafter"/>
</dbReference>
<dbReference type="GO" id="GO:0046655">
    <property type="term" value="P:folic acid metabolic process"/>
    <property type="evidence" value="ECO:0007669"/>
    <property type="project" value="TreeGrafter"/>
</dbReference>
<dbReference type="EMBL" id="MVIJ01000002">
    <property type="protein sequence ID" value="ORB75744.1"/>
    <property type="molecule type" value="Genomic_DNA"/>
</dbReference>
<dbReference type="OrthoDB" id="9804315at2"/>
<organism evidence="11 12">
    <name type="scientific">Mycobacterium scrofulaceum</name>
    <dbReference type="NCBI Taxonomy" id="1783"/>
    <lineage>
        <taxon>Bacteria</taxon>
        <taxon>Bacillati</taxon>
        <taxon>Actinomycetota</taxon>
        <taxon>Actinomycetes</taxon>
        <taxon>Mycobacteriales</taxon>
        <taxon>Mycobacteriaceae</taxon>
        <taxon>Mycobacterium</taxon>
    </lineage>
</organism>
<proteinExistence type="inferred from homology"/>
<evidence type="ECO:0000313" key="11">
    <source>
        <dbReference type="EMBL" id="ORB75744.1"/>
    </source>
</evidence>
<dbReference type="UniPathway" id="UPA00077">
    <property type="reaction ID" value="UER00158"/>
</dbReference>
<comment type="catalytic activity">
    <reaction evidence="9">
        <text>(6S)-5,6,7,8-tetrahydrofolate + NADP(+) = 7,8-dihydrofolate + NADPH + H(+)</text>
        <dbReference type="Rhea" id="RHEA:15009"/>
        <dbReference type="ChEBI" id="CHEBI:15378"/>
        <dbReference type="ChEBI" id="CHEBI:57451"/>
        <dbReference type="ChEBI" id="CHEBI:57453"/>
        <dbReference type="ChEBI" id="CHEBI:57783"/>
        <dbReference type="ChEBI" id="CHEBI:58349"/>
        <dbReference type="EC" id="1.5.1.3"/>
    </reaction>
</comment>
<keyword evidence="5 9" id="KW-0554">One-carbon metabolism</keyword>
<dbReference type="GO" id="GO:0046654">
    <property type="term" value="P:tetrahydrofolate biosynthetic process"/>
    <property type="evidence" value="ECO:0007669"/>
    <property type="project" value="UniProtKB-UniPathway"/>
</dbReference>
<sequence>MTDVGLVWAQSTSGIIGRGGDIPWRVPEDLARFKQVTMGHTVIMGRRTWESLPAAVRPLPGRKNVVLSRGSDFVADGAQVVGSLEAALADCAGEPEAWVIGGEQVYLLALPHATRCEVTEVDVDLRRDDDDALAPVLDDAWLGETGEWQVSRTGLRYRLHSYRRA</sequence>
<evidence type="ECO:0000256" key="6">
    <source>
        <dbReference type="ARBA" id="ARBA00022857"/>
    </source>
</evidence>
<dbReference type="SUPFAM" id="SSF53597">
    <property type="entry name" value="Dihydrofolate reductase-like"/>
    <property type="match status" value="1"/>
</dbReference>
<evidence type="ECO:0000256" key="3">
    <source>
        <dbReference type="ARBA" id="ARBA00012856"/>
    </source>
</evidence>
<dbReference type="EC" id="1.5.1.3" evidence="3 9"/>
<dbReference type="InterPro" id="IPR024072">
    <property type="entry name" value="DHFR-like_dom_sf"/>
</dbReference>
<dbReference type="CDD" id="cd00209">
    <property type="entry name" value="DHFR"/>
    <property type="match status" value="1"/>
</dbReference>
<reference evidence="11 12" key="1">
    <citation type="submission" date="2017-02" db="EMBL/GenBank/DDBJ databases">
        <title>The new phylogeny of genus Mycobacterium.</title>
        <authorList>
            <person name="Tortoli E."/>
            <person name="Trovato A."/>
            <person name="Cirillo D.M."/>
        </authorList>
    </citation>
    <scope>NUCLEOTIDE SEQUENCE [LARGE SCALE GENOMIC DNA]</scope>
    <source>
        <strain evidence="11 12">DSM 43992</strain>
    </source>
</reference>
<dbReference type="AlphaFoldDB" id="A0A1X0KKT6"/>
<dbReference type="PANTHER" id="PTHR48069:SF3">
    <property type="entry name" value="DIHYDROFOLATE REDUCTASE"/>
    <property type="match status" value="1"/>
</dbReference>
<evidence type="ECO:0000259" key="10">
    <source>
        <dbReference type="PROSITE" id="PS51330"/>
    </source>
</evidence>
<evidence type="ECO:0000256" key="2">
    <source>
        <dbReference type="ARBA" id="ARBA00009539"/>
    </source>
</evidence>
<dbReference type="PRINTS" id="PR00070">
    <property type="entry name" value="DHFR"/>
</dbReference>
<evidence type="ECO:0000256" key="5">
    <source>
        <dbReference type="ARBA" id="ARBA00022563"/>
    </source>
</evidence>
<dbReference type="PANTHER" id="PTHR48069">
    <property type="entry name" value="DIHYDROFOLATE REDUCTASE"/>
    <property type="match status" value="1"/>
</dbReference>
<dbReference type="STRING" id="1783.BST44_02085"/>
<dbReference type="FunFam" id="3.40.430.10:FF:000001">
    <property type="entry name" value="Dihydrofolate reductase"/>
    <property type="match status" value="1"/>
</dbReference>
<dbReference type="Pfam" id="PF00186">
    <property type="entry name" value="DHFR_1"/>
    <property type="match status" value="1"/>
</dbReference>
<comment type="pathway">
    <text evidence="1 9">Cofactor biosynthesis; tetrahydrofolate biosynthesis; 5,6,7,8-tetrahydrofolate from 7,8-dihydrofolate: step 1/1.</text>
</comment>
<dbReference type="GO" id="GO:0004146">
    <property type="term" value="F:dihydrofolate reductase activity"/>
    <property type="evidence" value="ECO:0007669"/>
    <property type="project" value="UniProtKB-EC"/>
</dbReference>
<comment type="function">
    <text evidence="8 9">Key enzyme in folate metabolism. Catalyzes an essential reaction for de novo glycine and purine synthesis, and for DNA precursor synthesis.</text>
</comment>
<name>A0A1X0KKT6_MYCSC</name>
<evidence type="ECO:0000256" key="8">
    <source>
        <dbReference type="ARBA" id="ARBA00025067"/>
    </source>
</evidence>
<dbReference type="RefSeq" id="WP_083174800.1">
    <property type="nucleotide sequence ID" value="NZ_MVIJ01000002.1"/>
</dbReference>
<accession>A0A1X0KKT6</accession>
<comment type="caution">
    <text evidence="11">The sequence shown here is derived from an EMBL/GenBank/DDBJ whole genome shotgun (WGS) entry which is preliminary data.</text>
</comment>
<gene>
    <name evidence="11" type="ORF">BST44_02085</name>
</gene>
<keyword evidence="6 9" id="KW-0521">NADP</keyword>
<evidence type="ECO:0000256" key="4">
    <source>
        <dbReference type="ARBA" id="ARBA00018886"/>
    </source>
</evidence>
<evidence type="ECO:0000256" key="7">
    <source>
        <dbReference type="ARBA" id="ARBA00023002"/>
    </source>
</evidence>
<protein>
    <recommendedName>
        <fullName evidence="4 9">Dihydrofolate reductase</fullName>
        <ecNumber evidence="3 9">1.5.1.3</ecNumber>
    </recommendedName>
</protein>
<dbReference type="Gene3D" id="3.40.430.10">
    <property type="entry name" value="Dihydrofolate Reductase, subunit A"/>
    <property type="match status" value="1"/>
</dbReference>
<feature type="domain" description="DHFR" evidence="10">
    <location>
        <begin position="3"/>
        <end position="165"/>
    </location>
</feature>
<dbReference type="GO" id="GO:0070401">
    <property type="term" value="F:NADP+ binding"/>
    <property type="evidence" value="ECO:0007669"/>
    <property type="project" value="UniProtKB-ARBA"/>
</dbReference>
<dbReference type="PROSITE" id="PS51330">
    <property type="entry name" value="DHFR_2"/>
    <property type="match status" value="1"/>
</dbReference>
<dbReference type="GO" id="GO:0046452">
    <property type="term" value="P:dihydrofolate metabolic process"/>
    <property type="evidence" value="ECO:0007669"/>
    <property type="project" value="TreeGrafter"/>
</dbReference>
<dbReference type="PIRSF" id="PIRSF000194">
    <property type="entry name" value="DHFR"/>
    <property type="match status" value="1"/>
</dbReference>
<evidence type="ECO:0000256" key="9">
    <source>
        <dbReference type="PIRNR" id="PIRNR000194"/>
    </source>
</evidence>
<dbReference type="InterPro" id="IPR012259">
    <property type="entry name" value="DHFR"/>
</dbReference>
<dbReference type="GO" id="GO:0006730">
    <property type="term" value="P:one-carbon metabolic process"/>
    <property type="evidence" value="ECO:0007669"/>
    <property type="project" value="UniProtKB-KW"/>
</dbReference>
<dbReference type="Proteomes" id="UP000192601">
    <property type="component" value="Unassembled WGS sequence"/>
</dbReference>
<keyword evidence="7 9" id="KW-0560">Oxidoreductase</keyword>
<keyword evidence="12" id="KW-1185">Reference proteome</keyword>
<evidence type="ECO:0000256" key="1">
    <source>
        <dbReference type="ARBA" id="ARBA00004903"/>
    </source>
</evidence>
<dbReference type="InterPro" id="IPR001796">
    <property type="entry name" value="DHFR_dom"/>
</dbReference>
<evidence type="ECO:0000313" key="12">
    <source>
        <dbReference type="Proteomes" id="UP000192601"/>
    </source>
</evidence>
<comment type="similarity">
    <text evidence="2 9">Belongs to the dihydrofolate reductase family.</text>
</comment>